<feature type="compositionally biased region" description="Low complexity" evidence="1">
    <location>
        <begin position="204"/>
        <end position="214"/>
    </location>
</feature>
<keyword evidence="6" id="KW-1185">Reference proteome</keyword>
<dbReference type="AlphaFoldDB" id="A0AAF0J6C0"/>
<evidence type="ECO:0000313" key="6">
    <source>
        <dbReference type="Proteomes" id="UP001213623"/>
    </source>
</evidence>
<dbReference type="Gene3D" id="1.10.8.10">
    <property type="entry name" value="DNA helicase RuvA subunit, C-terminal domain"/>
    <property type="match status" value="1"/>
</dbReference>
<feature type="compositionally biased region" description="Low complexity" evidence="1">
    <location>
        <begin position="890"/>
        <end position="934"/>
    </location>
</feature>
<feature type="domain" description="EH" evidence="3">
    <location>
        <begin position="119"/>
        <end position="209"/>
    </location>
</feature>
<dbReference type="Pfam" id="PF12763">
    <property type="entry name" value="EH"/>
    <property type="match status" value="3"/>
</dbReference>
<dbReference type="CDD" id="cd00052">
    <property type="entry name" value="EH"/>
    <property type="match status" value="3"/>
</dbReference>
<feature type="region of interest" description="Disordered" evidence="1">
    <location>
        <begin position="677"/>
        <end position="868"/>
    </location>
</feature>
<evidence type="ECO:0000259" key="2">
    <source>
        <dbReference type="PROSITE" id="PS50030"/>
    </source>
</evidence>
<dbReference type="PROSITE" id="PS50222">
    <property type="entry name" value="EF_HAND_2"/>
    <property type="match status" value="1"/>
</dbReference>
<evidence type="ECO:0000256" key="1">
    <source>
        <dbReference type="SAM" id="MobiDB-lite"/>
    </source>
</evidence>
<feature type="domain" description="EF-hand" evidence="4">
    <location>
        <begin position="315"/>
        <end position="350"/>
    </location>
</feature>
<dbReference type="CDD" id="cd14270">
    <property type="entry name" value="UBA"/>
    <property type="match status" value="1"/>
</dbReference>
<dbReference type="GO" id="GO:0005737">
    <property type="term" value="C:cytoplasm"/>
    <property type="evidence" value="ECO:0007669"/>
    <property type="project" value="TreeGrafter"/>
</dbReference>
<dbReference type="EMBL" id="CP119893">
    <property type="protein sequence ID" value="WFD25885.1"/>
    <property type="molecule type" value="Genomic_DNA"/>
</dbReference>
<dbReference type="SMART" id="SM00165">
    <property type="entry name" value="UBA"/>
    <property type="match status" value="1"/>
</dbReference>
<dbReference type="PANTHER" id="PTHR11216:SF170">
    <property type="entry name" value="DYNAMIN ASSOCIATED PROTEIN 160, ISOFORM D"/>
    <property type="match status" value="1"/>
</dbReference>
<feature type="domain" description="EH" evidence="3">
    <location>
        <begin position="282"/>
        <end position="371"/>
    </location>
</feature>
<accession>A0AAF0J6C0</accession>
<dbReference type="GO" id="GO:0016197">
    <property type="term" value="P:endosomal transport"/>
    <property type="evidence" value="ECO:0007669"/>
    <property type="project" value="TreeGrafter"/>
</dbReference>
<feature type="compositionally biased region" description="Low complexity" evidence="1">
    <location>
        <begin position="974"/>
        <end position="985"/>
    </location>
</feature>
<feature type="compositionally biased region" description="Polar residues" evidence="1">
    <location>
        <begin position="613"/>
        <end position="627"/>
    </location>
</feature>
<dbReference type="InterPro" id="IPR000261">
    <property type="entry name" value="EH_dom"/>
</dbReference>
<feature type="compositionally biased region" description="Basic and acidic residues" evidence="1">
    <location>
        <begin position="595"/>
        <end position="612"/>
    </location>
</feature>
<gene>
    <name evidence="5" type="ORF">MNAN1_000853</name>
</gene>
<name>A0AAF0J6C0_9BASI</name>
<proteinExistence type="predicted"/>
<dbReference type="Pfam" id="PF00627">
    <property type="entry name" value="UBA"/>
    <property type="match status" value="1"/>
</dbReference>
<dbReference type="SMART" id="SM00027">
    <property type="entry name" value="EH"/>
    <property type="match status" value="3"/>
</dbReference>
<feature type="compositionally biased region" description="Polar residues" evidence="1">
    <location>
        <begin position="832"/>
        <end position="850"/>
    </location>
</feature>
<evidence type="ECO:0000259" key="4">
    <source>
        <dbReference type="PROSITE" id="PS50222"/>
    </source>
</evidence>
<dbReference type="SUPFAM" id="SSF47473">
    <property type="entry name" value="EF-hand"/>
    <property type="match status" value="3"/>
</dbReference>
<feature type="compositionally biased region" description="Low complexity" evidence="1">
    <location>
        <begin position="446"/>
        <end position="455"/>
    </location>
</feature>
<dbReference type="PROSITE" id="PS50030">
    <property type="entry name" value="UBA"/>
    <property type="match status" value="1"/>
</dbReference>
<feature type="region of interest" description="Disordered" evidence="1">
    <location>
        <begin position="202"/>
        <end position="257"/>
    </location>
</feature>
<dbReference type="GO" id="GO:0005886">
    <property type="term" value="C:plasma membrane"/>
    <property type="evidence" value="ECO:0007669"/>
    <property type="project" value="TreeGrafter"/>
</dbReference>
<sequence>MSSTPALNLSPAERQSFAHLYSMADPANTGMVTGEAAVKFFEGFQLPTLTLGQIWSIADNANNGFLTPNSFSVALRLIARAQRGESVNEQVVQQPGAPPLYQGRGASADPAADVITAEDKARFTRIFTMVGPQNGVLSSEQAKDVFLKSKLPFAKLGEIWNLADTKQRGVLDLTDFIIGMHYIQGTMNGTIPTLPRVLPPGLYESASESSMSATPAPPPPRTPMQPQSTGTDPYAVAGTPGVLSSKTPAQGTAPVVSPTRSAVPAAATSMAPSDDWTISPADKSRYDGFFDSLDDQHAGYVDGGAVVPFFLQSGLDEATLAHVWDLADITQDGTLSRDEFAVAMHLINEKMAGKALPEQLPSALLPPSMRTQNLPTAQSKPTETQRELFSLLDTDVPPTMSASEKTTAFGAPVAPSFTPMQPQSTGLSTAASGAEVSTPASAGALAPTPRRAAPTDPFQAFDDDFDTPVPVTRADPKREETLAALEGTRKEMDDVKERQAAATAMLEKQNTTLAELEAQLARARSEHAEQEAAVAAVEQKVQAQESEIAELRQSVIREESEVSALKTQRTELEQKLLQDRDVAFELKRELSQLQMETEKMRSDRARLEEEAHAQQSSINATRTQLNQAKGEHASLFAPAPNHFNPFSMMSGGGEEQTQGRALFDSQYGLESFGAATTAPEATAEPQEEVDELEAPEEADAVPYNPSQVVYDGVEPMPRQNSDMTLPGEFPDTANSEAAQGVEREMQGQALTRDLSGKPLQLADEPVPQEPTTAPVAAQPPPSVANEPVASSTASFVAIPPSSEPVTPGTTSSAPTDDFDKAFSRMGLAHVVHTSTPRMGSSDGPSASSLDQHFGGAAPPPTNSTGAAKPVVIDVAPTAQSVPALPSYLQSSSTRVPAAAAVSPAMPSGPVQEGAGSTSGLASAPSPSTPASTGSPLPPGVRTPSVPVTMPIRAPTQSTSPGPVRDGFDDQFEPRSSGARSGTASGVERPPSPPLPGDIGPVRQLCQMGFSRSAVVQALERSHYRTERALERLLAATK</sequence>
<feature type="compositionally biased region" description="Polar residues" evidence="1">
    <location>
        <begin position="418"/>
        <end position="431"/>
    </location>
</feature>
<dbReference type="GO" id="GO:0006897">
    <property type="term" value="P:endocytosis"/>
    <property type="evidence" value="ECO:0007669"/>
    <property type="project" value="TreeGrafter"/>
</dbReference>
<dbReference type="SMART" id="SM00054">
    <property type="entry name" value="EFh"/>
    <property type="match status" value="3"/>
</dbReference>
<feature type="region of interest" description="Disordered" evidence="1">
    <location>
        <begin position="595"/>
        <end position="628"/>
    </location>
</feature>
<feature type="domain" description="EH" evidence="3">
    <location>
        <begin position="13"/>
        <end position="99"/>
    </location>
</feature>
<dbReference type="Gene3D" id="1.10.287.1490">
    <property type="match status" value="1"/>
</dbReference>
<dbReference type="InterPro" id="IPR002048">
    <property type="entry name" value="EF_hand_dom"/>
</dbReference>
<dbReference type="InterPro" id="IPR009060">
    <property type="entry name" value="UBA-like_sf"/>
</dbReference>
<feature type="compositionally biased region" description="Acidic residues" evidence="1">
    <location>
        <begin position="685"/>
        <end position="699"/>
    </location>
</feature>
<dbReference type="PANTHER" id="PTHR11216">
    <property type="entry name" value="EH DOMAIN"/>
    <property type="match status" value="1"/>
</dbReference>
<dbReference type="Proteomes" id="UP001213623">
    <property type="component" value="Chromosome 2"/>
</dbReference>
<evidence type="ECO:0000313" key="5">
    <source>
        <dbReference type="EMBL" id="WFD25885.1"/>
    </source>
</evidence>
<dbReference type="PROSITE" id="PS50031">
    <property type="entry name" value="EH"/>
    <property type="match status" value="3"/>
</dbReference>
<protein>
    <submittedName>
        <fullName evidence="5">Uncharacterized protein</fullName>
    </submittedName>
</protein>
<dbReference type="InterPro" id="IPR011992">
    <property type="entry name" value="EF-hand-dom_pair"/>
</dbReference>
<dbReference type="SUPFAM" id="SSF46934">
    <property type="entry name" value="UBA-like"/>
    <property type="match status" value="1"/>
</dbReference>
<dbReference type="Gene3D" id="1.10.238.10">
    <property type="entry name" value="EF-hand"/>
    <property type="match status" value="3"/>
</dbReference>
<feature type="region of interest" description="Disordered" evidence="1">
    <location>
        <begin position="886"/>
        <end position="1001"/>
    </location>
</feature>
<feature type="compositionally biased region" description="Polar residues" evidence="1">
    <location>
        <begin position="803"/>
        <end position="814"/>
    </location>
</feature>
<organism evidence="5 6">
    <name type="scientific">Malassezia nana</name>
    <dbReference type="NCBI Taxonomy" id="180528"/>
    <lineage>
        <taxon>Eukaryota</taxon>
        <taxon>Fungi</taxon>
        <taxon>Dikarya</taxon>
        <taxon>Basidiomycota</taxon>
        <taxon>Ustilaginomycotina</taxon>
        <taxon>Malasseziomycetes</taxon>
        <taxon>Malasseziales</taxon>
        <taxon>Malasseziaceae</taxon>
        <taxon>Malassezia</taxon>
    </lineage>
</organism>
<feature type="domain" description="UBA" evidence="2">
    <location>
        <begin position="993"/>
        <end position="1035"/>
    </location>
</feature>
<dbReference type="GO" id="GO:0005509">
    <property type="term" value="F:calcium ion binding"/>
    <property type="evidence" value="ECO:0007669"/>
    <property type="project" value="InterPro"/>
</dbReference>
<evidence type="ECO:0000259" key="3">
    <source>
        <dbReference type="PROSITE" id="PS50031"/>
    </source>
</evidence>
<feature type="region of interest" description="Disordered" evidence="1">
    <location>
        <begin position="410"/>
        <end position="472"/>
    </location>
</feature>
<dbReference type="InterPro" id="IPR015940">
    <property type="entry name" value="UBA"/>
</dbReference>
<reference evidence="5" key="1">
    <citation type="submission" date="2023-03" db="EMBL/GenBank/DDBJ databases">
        <title>Mating type loci evolution in Malassezia.</title>
        <authorList>
            <person name="Coelho M.A."/>
        </authorList>
    </citation>
    <scope>NUCLEOTIDE SEQUENCE</scope>
    <source>
        <strain evidence="5">CBS 9557</strain>
    </source>
</reference>